<keyword evidence="5 8" id="KW-0472">Membrane</keyword>
<evidence type="ECO:0000256" key="8">
    <source>
        <dbReference type="SAM" id="Phobius"/>
    </source>
</evidence>
<evidence type="ECO:0000256" key="6">
    <source>
        <dbReference type="ARBA" id="ARBA00031027"/>
    </source>
</evidence>
<feature type="transmembrane region" description="Helical" evidence="8">
    <location>
        <begin position="526"/>
        <end position="550"/>
    </location>
</feature>
<dbReference type="InterPro" id="IPR001750">
    <property type="entry name" value="ND/Mrp_TM"/>
</dbReference>
<evidence type="ECO:0000256" key="2">
    <source>
        <dbReference type="ARBA" id="ARBA00012944"/>
    </source>
</evidence>
<feature type="transmembrane region" description="Helical" evidence="8">
    <location>
        <begin position="406"/>
        <end position="430"/>
    </location>
</feature>
<evidence type="ECO:0000256" key="5">
    <source>
        <dbReference type="ARBA" id="ARBA00023136"/>
    </source>
</evidence>
<feature type="transmembrane region" description="Helical" evidence="8">
    <location>
        <begin position="12"/>
        <end position="31"/>
    </location>
</feature>
<feature type="transmembrane region" description="Helical" evidence="8">
    <location>
        <begin position="207"/>
        <end position="225"/>
    </location>
</feature>
<evidence type="ECO:0000259" key="9">
    <source>
        <dbReference type="Pfam" id="PF00361"/>
    </source>
</evidence>
<dbReference type="Pfam" id="PF00361">
    <property type="entry name" value="Proton_antipo_M"/>
    <property type="match status" value="1"/>
</dbReference>
<feature type="transmembrane region" description="Helical" evidence="8">
    <location>
        <begin position="169"/>
        <end position="186"/>
    </location>
</feature>
<keyword evidence="4 8" id="KW-1133">Transmembrane helix</keyword>
<protein>
    <recommendedName>
        <fullName evidence="2">NADH:ubiquinone reductase (H(+)-translocating)</fullName>
        <ecNumber evidence="2">7.1.1.2</ecNumber>
    </recommendedName>
    <alternativeName>
        <fullName evidence="6">NADH dehydrogenase subunit 5</fullName>
    </alternativeName>
</protein>
<evidence type="ECO:0000256" key="4">
    <source>
        <dbReference type="ARBA" id="ARBA00022989"/>
    </source>
</evidence>
<dbReference type="GO" id="GO:0016020">
    <property type="term" value="C:membrane"/>
    <property type="evidence" value="ECO:0007669"/>
    <property type="project" value="UniProtKB-SubCell"/>
</dbReference>
<dbReference type="AlphaFoldDB" id="A0A2R3SK51"/>
<dbReference type="PANTHER" id="PTHR42829:SF2">
    <property type="entry name" value="NADH-UBIQUINONE OXIDOREDUCTASE CHAIN 5"/>
    <property type="match status" value="1"/>
</dbReference>
<dbReference type="GO" id="GO:0015990">
    <property type="term" value="P:electron transport coupled proton transport"/>
    <property type="evidence" value="ECO:0007669"/>
    <property type="project" value="TreeGrafter"/>
</dbReference>
<feature type="transmembrane region" description="Helical" evidence="8">
    <location>
        <begin position="365"/>
        <end position="386"/>
    </location>
</feature>
<dbReference type="InterPro" id="IPR003945">
    <property type="entry name" value="NU5C-like"/>
</dbReference>
<evidence type="ECO:0000313" key="10">
    <source>
        <dbReference type="EMBL" id="AVP74412.1"/>
    </source>
</evidence>
<proteinExistence type="predicted"/>
<dbReference type="GO" id="GO:0008137">
    <property type="term" value="F:NADH dehydrogenase (ubiquinone) activity"/>
    <property type="evidence" value="ECO:0007669"/>
    <property type="project" value="UniProtKB-EC"/>
</dbReference>
<name>A0A2R3SK51_9PLAT</name>
<comment type="catalytic activity">
    <reaction evidence="7">
        <text>a ubiquinone + NADH + 5 H(+)(in) = a ubiquinol + NAD(+) + 4 H(+)(out)</text>
        <dbReference type="Rhea" id="RHEA:29091"/>
        <dbReference type="Rhea" id="RHEA-COMP:9565"/>
        <dbReference type="Rhea" id="RHEA-COMP:9566"/>
        <dbReference type="ChEBI" id="CHEBI:15378"/>
        <dbReference type="ChEBI" id="CHEBI:16389"/>
        <dbReference type="ChEBI" id="CHEBI:17976"/>
        <dbReference type="ChEBI" id="CHEBI:57540"/>
        <dbReference type="ChEBI" id="CHEBI:57945"/>
        <dbReference type="EC" id="7.1.1.2"/>
    </reaction>
</comment>
<dbReference type="EMBL" id="MF993334">
    <property type="protein sequence ID" value="AVP74412.1"/>
    <property type="molecule type" value="Genomic_DNA"/>
</dbReference>
<accession>A0A2R3SK51</accession>
<organism evidence="10">
    <name type="scientific">Eurylepta cornuta</name>
    <dbReference type="NCBI Taxonomy" id="1879303"/>
    <lineage>
        <taxon>Eukaryota</taxon>
        <taxon>Metazoa</taxon>
        <taxon>Spiralia</taxon>
        <taxon>Lophotrochozoa</taxon>
        <taxon>Platyhelminthes</taxon>
        <taxon>Rhabditophora</taxon>
        <taxon>Polycladida</taxon>
        <taxon>Cotylea</taxon>
        <taxon>Euryleptidae</taxon>
        <taxon>Eurylepta</taxon>
    </lineage>
</organism>
<keyword evidence="3 8" id="KW-0812">Transmembrane</keyword>
<feature type="transmembrane region" description="Helical" evidence="8">
    <location>
        <begin position="137"/>
        <end position="157"/>
    </location>
</feature>
<geneLocation type="mitochondrion" evidence="10"/>
<reference evidence="10" key="1">
    <citation type="journal article" date="2018" name="Genomics">
        <title>Probing recalcitrant problems in polyclad evolution and systematics with novel mitochondrial genome resources.</title>
        <authorList>
            <person name="Kenny N.J."/>
            <person name="Norena C."/>
            <person name="Damborenea C."/>
            <person name="Grande C."/>
        </authorList>
    </citation>
    <scope>NUCLEOTIDE SEQUENCE</scope>
</reference>
<feature type="transmembrane region" description="Helical" evidence="8">
    <location>
        <begin position="284"/>
        <end position="307"/>
    </location>
</feature>
<gene>
    <name evidence="10" type="primary">ND5</name>
</gene>
<feature type="transmembrane region" description="Helical" evidence="8">
    <location>
        <begin position="78"/>
        <end position="99"/>
    </location>
</feature>
<evidence type="ECO:0000256" key="1">
    <source>
        <dbReference type="ARBA" id="ARBA00004141"/>
    </source>
</evidence>
<feature type="transmembrane region" description="Helical" evidence="8">
    <location>
        <begin position="231"/>
        <end position="253"/>
    </location>
</feature>
<feature type="transmembrane region" description="Helical" evidence="8">
    <location>
        <begin position="105"/>
        <end position="125"/>
    </location>
</feature>
<dbReference type="PANTHER" id="PTHR42829">
    <property type="entry name" value="NADH-UBIQUINONE OXIDOREDUCTASE CHAIN 5"/>
    <property type="match status" value="1"/>
</dbReference>
<feature type="transmembrane region" description="Helical" evidence="8">
    <location>
        <begin position="260"/>
        <end position="278"/>
    </location>
</feature>
<feature type="transmembrane region" description="Helical" evidence="8">
    <location>
        <begin position="442"/>
        <end position="459"/>
    </location>
</feature>
<keyword evidence="10" id="KW-0496">Mitochondrion</keyword>
<feature type="transmembrane region" description="Helical" evidence="8">
    <location>
        <begin position="43"/>
        <end position="66"/>
    </location>
</feature>
<dbReference type="EC" id="7.1.1.2" evidence="2"/>
<evidence type="ECO:0000256" key="7">
    <source>
        <dbReference type="ARBA" id="ARBA00049551"/>
    </source>
</evidence>
<feature type="domain" description="NADH:quinone oxidoreductase/Mrp antiporter transmembrane" evidence="9">
    <location>
        <begin position="103"/>
        <end position="361"/>
    </location>
</feature>
<comment type="subcellular location">
    <subcellularLocation>
        <location evidence="1">Membrane</location>
        <topology evidence="1">Multi-pass membrane protein</topology>
    </subcellularLocation>
</comment>
<sequence length="551" mass="62142">MKSHLHYVSNLFLLLGVVVFGLTGNSFMFSWNVADLGSCSLDLLVLVDWVSLTFFFTLSIIVSCVLKFSSIYMENEKFFLRFHFLVYSFVFSMFCLIFFPHFFFLLVGWDGLGITSFLLVIYYLSSSSWAAGMKTYLINRLGDGLFLVALGLLLIQGHWDINGIANNQVYWGFILVLVLGCFTKSAQFPFSSWLPAAMAAPTPVSSLVHSSTLVTAGIYLLIRFSSIIPNWMFFFIGVMGLWTLYGASLAACFECDAKKIVAYSTLSQLGFMVVSISSGLENFAFFHLITHAMFKAMMFICVGYFMVNNNHFQDFRSLSGMWKCSPFVSISLVVSGLSLIGFPFMSGFFSKELVLESNLFCVNEVFFNLLLLSLPLTSFYASRLIFQLFNGNGYNVFSRCNDNSTVLMSLIPLYLGSILIGSLGSSFFLSNSFLYPSSYFKLFVNFLIFSGVSWAWIGVNNNSPSFNWFYSEILYTSPFNGNFWVDGISDLGEDINYLFDQGSLSNFIFNMDFGILKAGGWVSNMYYYFLSPSVGLYIILGFLVLSLSWYI</sequence>
<dbReference type="PRINTS" id="PR01434">
    <property type="entry name" value="NADHDHGNASE5"/>
</dbReference>
<evidence type="ECO:0000256" key="3">
    <source>
        <dbReference type="ARBA" id="ARBA00022692"/>
    </source>
</evidence>
<dbReference type="GO" id="GO:0042773">
    <property type="term" value="P:ATP synthesis coupled electron transport"/>
    <property type="evidence" value="ECO:0007669"/>
    <property type="project" value="InterPro"/>
</dbReference>
<dbReference type="GO" id="GO:0003954">
    <property type="term" value="F:NADH dehydrogenase activity"/>
    <property type="evidence" value="ECO:0007669"/>
    <property type="project" value="TreeGrafter"/>
</dbReference>
<feature type="transmembrane region" description="Helical" evidence="8">
    <location>
        <begin position="327"/>
        <end position="345"/>
    </location>
</feature>